<comment type="caution">
    <text evidence="3">The sequence shown here is derived from an EMBL/GenBank/DDBJ whole genome shotgun (WGS) entry which is preliminary data.</text>
</comment>
<dbReference type="Gene3D" id="3.40.50.720">
    <property type="entry name" value="NAD(P)-binding Rossmann-like Domain"/>
    <property type="match status" value="1"/>
</dbReference>
<feature type="domain" description="NAD-dependent epimerase/dehydratase" evidence="2">
    <location>
        <begin position="4"/>
        <end position="233"/>
    </location>
</feature>
<reference evidence="3" key="1">
    <citation type="journal article" date="2015" name="Nature">
        <title>Complex archaea that bridge the gap between prokaryotes and eukaryotes.</title>
        <authorList>
            <person name="Spang A."/>
            <person name="Saw J.H."/>
            <person name="Jorgensen S.L."/>
            <person name="Zaremba-Niedzwiedzka K."/>
            <person name="Martijn J."/>
            <person name="Lind A.E."/>
            <person name="van Eijk R."/>
            <person name="Schleper C."/>
            <person name="Guy L."/>
            <person name="Ettema T.J."/>
        </authorList>
    </citation>
    <scope>NUCLEOTIDE SEQUENCE</scope>
</reference>
<evidence type="ECO:0000256" key="1">
    <source>
        <dbReference type="ARBA" id="ARBA00007637"/>
    </source>
</evidence>
<dbReference type="Pfam" id="PF01370">
    <property type="entry name" value="Epimerase"/>
    <property type="match status" value="1"/>
</dbReference>
<dbReference type="EMBL" id="LAZR01005833">
    <property type="protein sequence ID" value="KKM96793.1"/>
    <property type="molecule type" value="Genomic_DNA"/>
</dbReference>
<proteinExistence type="inferred from homology"/>
<dbReference type="Gene3D" id="3.90.25.10">
    <property type="entry name" value="UDP-galactose 4-epimerase, domain 1"/>
    <property type="match status" value="1"/>
</dbReference>
<name>A0A0F9LTT7_9ZZZZ</name>
<protein>
    <recommendedName>
        <fullName evidence="2">NAD-dependent epimerase/dehydratase domain-containing protein</fullName>
    </recommendedName>
</protein>
<dbReference type="InterPro" id="IPR036291">
    <property type="entry name" value="NAD(P)-bd_dom_sf"/>
</dbReference>
<comment type="similarity">
    <text evidence="1">Belongs to the NAD(P)-dependent epimerase/dehydratase family.</text>
</comment>
<dbReference type="AlphaFoldDB" id="A0A0F9LTT7"/>
<dbReference type="SUPFAM" id="SSF51735">
    <property type="entry name" value="NAD(P)-binding Rossmann-fold domains"/>
    <property type="match status" value="1"/>
</dbReference>
<gene>
    <name evidence="3" type="ORF">LCGC14_1174480</name>
</gene>
<evidence type="ECO:0000259" key="2">
    <source>
        <dbReference type="Pfam" id="PF01370"/>
    </source>
</evidence>
<accession>A0A0F9LTT7</accession>
<organism evidence="3">
    <name type="scientific">marine sediment metagenome</name>
    <dbReference type="NCBI Taxonomy" id="412755"/>
    <lineage>
        <taxon>unclassified sequences</taxon>
        <taxon>metagenomes</taxon>
        <taxon>ecological metagenomes</taxon>
    </lineage>
</organism>
<dbReference type="PANTHER" id="PTHR43000">
    <property type="entry name" value="DTDP-D-GLUCOSE 4,6-DEHYDRATASE-RELATED"/>
    <property type="match status" value="1"/>
</dbReference>
<sequence length="304" mass="33988">MKRALVTGGAGFIGSWIVDYLIEEGYKVVIIDNLSSGKIDNLNKRAKFYKGDIGSEEIREIFEKEKPDYVFHLAAEISVIKSIKDPLSNAKTNILATLNLLNCCVEYNVKKFIFSSTGGAIYGDGCKIPTPETEKKEPTSPYGISKLSIEKYLQFYKNVHGLDFVSLRYSNVYGPRQDSKGEAGVVAIFIGKILSKEILTINGSGNQTRDYVYVEDIAKANLLALNLSGIYNVSSGKETSVNEIFREIVEEMKVDIKEIHGPEIKGEQMRSCLSSEKLLNEGWKVKHDLDLGIKKTIEYFKDGR</sequence>
<dbReference type="InterPro" id="IPR001509">
    <property type="entry name" value="Epimerase_deHydtase"/>
</dbReference>
<evidence type="ECO:0000313" key="3">
    <source>
        <dbReference type="EMBL" id="KKM96793.1"/>
    </source>
</evidence>